<dbReference type="Pfam" id="PF06470">
    <property type="entry name" value="SMC_hinge"/>
    <property type="match status" value="1"/>
</dbReference>
<keyword evidence="2 7" id="KW-0963">Cytoplasm</keyword>
<dbReference type="CDD" id="cd03278">
    <property type="entry name" value="ABC_SMC_barmotin"/>
    <property type="match status" value="2"/>
</dbReference>
<dbReference type="SMART" id="SM00968">
    <property type="entry name" value="SMC_hinge"/>
    <property type="match status" value="1"/>
</dbReference>
<feature type="coiled-coil region" evidence="7">
    <location>
        <begin position="167"/>
        <end position="201"/>
    </location>
</feature>
<evidence type="ECO:0000313" key="10">
    <source>
        <dbReference type="Proteomes" id="UP000886861"/>
    </source>
</evidence>
<dbReference type="GO" id="GO:0005524">
    <property type="term" value="F:ATP binding"/>
    <property type="evidence" value="ECO:0007669"/>
    <property type="project" value="UniProtKB-UniRule"/>
</dbReference>
<dbReference type="FunFam" id="3.40.50.300:FF:000901">
    <property type="entry name" value="Chromosome partition protein Smc"/>
    <property type="match status" value="1"/>
</dbReference>
<dbReference type="GO" id="GO:0007062">
    <property type="term" value="P:sister chromatid cohesion"/>
    <property type="evidence" value="ECO:0007669"/>
    <property type="project" value="InterPro"/>
</dbReference>
<reference evidence="9" key="2">
    <citation type="journal article" date="2021" name="PeerJ">
        <title>Extensive microbial diversity within the chicken gut microbiome revealed by metagenomics and culture.</title>
        <authorList>
            <person name="Gilroy R."/>
            <person name="Ravi A."/>
            <person name="Getino M."/>
            <person name="Pursley I."/>
            <person name="Horton D.L."/>
            <person name="Alikhan N.F."/>
            <person name="Baker D."/>
            <person name="Gharbi K."/>
            <person name="Hall N."/>
            <person name="Watson M."/>
            <person name="Adriaenssens E.M."/>
            <person name="Foster-Nyarko E."/>
            <person name="Jarju S."/>
            <person name="Secka A."/>
            <person name="Antonio M."/>
            <person name="Oren A."/>
            <person name="Chaudhuri R.R."/>
            <person name="La Ragione R."/>
            <person name="Hildebrand F."/>
            <person name="Pallen M.J."/>
        </authorList>
    </citation>
    <scope>NUCLEOTIDE SEQUENCE</scope>
    <source>
        <strain evidence="9">CHK186-9395</strain>
    </source>
</reference>
<feature type="domain" description="SMC hinge" evidence="8">
    <location>
        <begin position="525"/>
        <end position="643"/>
    </location>
</feature>
<evidence type="ECO:0000256" key="5">
    <source>
        <dbReference type="ARBA" id="ARBA00023054"/>
    </source>
</evidence>
<feature type="binding site" evidence="7">
    <location>
        <begin position="32"/>
        <end position="39"/>
    </location>
    <ligand>
        <name>ATP</name>
        <dbReference type="ChEBI" id="CHEBI:30616"/>
    </ligand>
</feature>
<evidence type="ECO:0000313" key="9">
    <source>
        <dbReference type="EMBL" id="HIV01626.1"/>
    </source>
</evidence>
<dbReference type="InterPro" id="IPR010935">
    <property type="entry name" value="SMC_hinge"/>
</dbReference>
<dbReference type="Pfam" id="PF02463">
    <property type="entry name" value="SMC_N"/>
    <property type="match status" value="1"/>
</dbReference>
<evidence type="ECO:0000256" key="4">
    <source>
        <dbReference type="ARBA" id="ARBA00022840"/>
    </source>
</evidence>
<reference evidence="9" key="1">
    <citation type="submission" date="2020-10" db="EMBL/GenBank/DDBJ databases">
        <authorList>
            <person name="Gilroy R."/>
        </authorList>
    </citation>
    <scope>NUCLEOTIDE SEQUENCE</scope>
    <source>
        <strain evidence="9">CHK186-9395</strain>
    </source>
</reference>
<dbReference type="GO" id="GO:0003677">
    <property type="term" value="F:DNA binding"/>
    <property type="evidence" value="ECO:0007669"/>
    <property type="project" value="UniProtKB-UniRule"/>
</dbReference>
<comment type="subunit">
    <text evidence="7">Homodimer.</text>
</comment>
<comment type="subcellular location">
    <subcellularLocation>
        <location evidence="1 7">Cytoplasm</location>
    </subcellularLocation>
</comment>
<dbReference type="InterPro" id="IPR024704">
    <property type="entry name" value="SMC"/>
</dbReference>
<keyword evidence="5 7" id="KW-0175">Coiled coil</keyword>
<comment type="domain">
    <text evidence="7">Contains large globular domains required for ATP hydrolysis at each terminus and a third globular domain forming a flexible hinge near the middle of the molecule. These domains are separated by coiled-coil structures.</text>
</comment>
<dbReference type="FunFam" id="3.40.50.300:FF:000984">
    <property type="entry name" value="Chromosome partition protein Smc"/>
    <property type="match status" value="1"/>
</dbReference>
<dbReference type="EMBL" id="DVOJ01000013">
    <property type="protein sequence ID" value="HIV01626.1"/>
    <property type="molecule type" value="Genomic_DNA"/>
</dbReference>
<feature type="coiled-coil region" evidence="7">
    <location>
        <begin position="269"/>
        <end position="366"/>
    </location>
</feature>
<sequence length="1200" mass="136332">MYFKQIQIAGFKSFADKTEIKFDDGVTAIVGPNGCGKSNVSDAIRWVLGEQSSKMLRGTTMQDVIFNGTEKRKSLSYCEVTLTFNNQDRFFNFDYDELAITRKLYRSGESEYLLNRNPCRLKDIVNILYDSGIGKDGYSIIGQGKVEEIISSKPENRRAIFEEAAGIAGYKSRKVEAERKLDRTRENLTRLRDIIGEIDRQLGPLRKQAEVAKKFLELKGVLKDLEVNAYLYQFDHASATKEQINVKLNAILEELSLRQTELVTLNAKYSDNMEQVANLDKKMNELHEEILALTVNIEKQAGETKLIRERINHINEQNDKIELEILNSENTIKKLTAEKEYKENRTQELKENLKALNLTQEEISRDYLKIVDEITKTENEAEESQQSIINELDKLSDIKSDISRFEAQRDLLKTNLSQNKEKLSSLEVRRKEQETSYNSSKEAYEKLNKTKQEVSKAYAEKKFRVDSLISEISDEEQEKHNISARIQVYENRRKLLSDMQAEYEGYAYAVKKLLKEAEKNSGIKSRMVGVLASQIKVPEKFETAIEVALGNAVQNIITFDENGAKDLINFLKQNSFGRATFLPISSMKPRRISPEDRRAILSQGSFGVASEIISFSPEIQNVIENLLGATVIVDTLETAVKLAKNTRFSFKIVTLDGDIVNPTGSMTGGSKKAEASNLISREREIGTLGTEIEKCKQELVKKAEYIKNLTEELFNTKKLVGELETKKSDVEVEEAKEREKAEALGLILTQLNNEKLSLESDIEKLTSQIDYLESELSGKSIDTNFKGKVSENQQESKNKANALKEQREKLNSDLTTVRVKIASIEAEITSLESDLNRIKLQISETLQAENTNRAELEKNKTLVEEAEAMIKAQIEANTSVEAKAKLDSIKQEQEDIENRKTNLQSELKVFEEKRTVLLDELSKINEKKYNQEMLLSKVDSDLEQMQERIFEEYSLTYQTCLEFKRPDFNIEEGMPEISRIKKEIQKLGYVNVNAIEDSKTLLERYEELSTQEADLSKAEEDLNQIISELSTEMATRFETQFNKINENFKTTFRELFGGGNARLELTEADNLLEAGVDIVAEPPGKKLQNITLLSGGEKALTAIAILFAILKLKPMPFCLLDEIEAALDEANVERFAQYLKRFSKVTQFIVITHRKPTMELADSLYGVTMEEKGVSKMVSVKLSEAVKNVKGQEELSSGAV</sequence>
<dbReference type="InterPro" id="IPR011890">
    <property type="entry name" value="SMC_prok"/>
</dbReference>
<proteinExistence type="inferred from homology"/>
<gene>
    <name evidence="7 9" type="primary">smc</name>
    <name evidence="9" type="ORF">IAA62_03635</name>
</gene>
<dbReference type="PIRSF" id="PIRSF005719">
    <property type="entry name" value="SMC"/>
    <property type="match status" value="1"/>
</dbReference>
<dbReference type="Gene3D" id="3.40.50.300">
    <property type="entry name" value="P-loop containing nucleotide triphosphate hydrolases"/>
    <property type="match status" value="2"/>
</dbReference>
<evidence type="ECO:0000259" key="8">
    <source>
        <dbReference type="SMART" id="SM00968"/>
    </source>
</evidence>
<accession>A0A9D1NEY6</accession>
<dbReference type="InterPro" id="IPR036277">
    <property type="entry name" value="SMC_hinge_sf"/>
</dbReference>
<keyword evidence="3 7" id="KW-0547">Nucleotide-binding</keyword>
<comment type="function">
    <text evidence="7">Required for chromosome condensation and partitioning.</text>
</comment>
<dbReference type="GO" id="GO:0016887">
    <property type="term" value="F:ATP hydrolysis activity"/>
    <property type="evidence" value="ECO:0007669"/>
    <property type="project" value="InterPro"/>
</dbReference>
<keyword evidence="6 7" id="KW-0238">DNA-binding</keyword>
<dbReference type="Proteomes" id="UP000886861">
    <property type="component" value="Unassembled WGS sequence"/>
</dbReference>
<feature type="coiled-coil region" evidence="7">
    <location>
        <begin position="402"/>
        <end position="492"/>
    </location>
</feature>
<dbReference type="HAMAP" id="MF_01894">
    <property type="entry name" value="Smc_prok"/>
    <property type="match status" value="1"/>
</dbReference>
<evidence type="ECO:0000256" key="6">
    <source>
        <dbReference type="ARBA" id="ARBA00023125"/>
    </source>
</evidence>
<dbReference type="GO" id="GO:0005737">
    <property type="term" value="C:cytoplasm"/>
    <property type="evidence" value="ECO:0007669"/>
    <property type="project" value="UniProtKB-SubCell"/>
</dbReference>
<dbReference type="GO" id="GO:0006260">
    <property type="term" value="P:DNA replication"/>
    <property type="evidence" value="ECO:0007669"/>
    <property type="project" value="UniProtKB-UniRule"/>
</dbReference>
<dbReference type="Gene3D" id="1.20.1060.20">
    <property type="match status" value="1"/>
</dbReference>
<comment type="caution">
    <text evidence="9">The sequence shown here is derived from an EMBL/GenBank/DDBJ whole genome shotgun (WGS) entry which is preliminary data.</text>
</comment>
<dbReference type="SUPFAM" id="SSF75553">
    <property type="entry name" value="Smc hinge domain"/>
    <property type="match status" value="1"/>
</dbReference>
<name>A0A9D1NEY6_9FIRM</name>
<dbReference type="GO" id="GO:0007059">
    <property type="term" value="P:chromosome segregation"/>
    <property type="evidence" value="ECO:0007669"/>
    <property type="project" value="UniProtKB-UniRule"/>
</dbReference>
<dbReference type="NCBIfam" id="TIGR02168">
    <property type="entry name" value="SMC_prok_B"/>
    <property type="match status" value="1"/>
</dbReference>
<comment type="similarity">
    <text evidence="7">Belongs to the SMC family.</text>
</comment>
<evidence type="ECO:0000256" key="1">
    <source>
        <dbReference type="ARBA" id="ARBA00004496"/>
    </source>
</evidence>
<evidence type="ECO:0000256" key="7">
    <source>
        <dbReference type="HAMAP-Rule" id="MF_01894"/>
    </source>
</evidence>
<keyword evidence="4 7" id="KW-0067">ATP-binding</keyword>
<dbReference type="Gene3D" id="3.30.70.1620">
    <property type="match status" value="1"/>
</dbReference>
<evidence type="ECO:0000256" key="3">
    <source>
        <dbReference type="ARBA" id="ARBA00022741"/>
    </source>
</evidence>
<dbReference type="PANTHER" id="PTHR43977">
    <property type="entry name" value="STRUCTURAL MAINTENANCE OF CHROMOSOMES PROTEIN 3"/>
    <property type="match status" value="1"/>
</dbReference>
<evidence type="ECO:0000256" key="2">
    <source>
        <dbReference type="ARBA" id="ARBA00022490"/>
    </source>
</evidence>
<dbReference type="InterPro" id="IPR027417">
    <property type="entry name" value="P-loop_NTPase"/>
</dbReference>
<organism evidence="9 10">
    <name type="scientific">Candidatus Caccopulliclostridium gallistercoris</name>
    <dbReference type="NCBI Taxonomy" id="2840719"/>
    <lineage>
        <taxon>Bacteria</taxon>
        <taxon>Bacillati</taxon>
        <taxon>Bacillota</taxon>
        <taxon>Clostridia</taxon>
        <taxon>Candidatus Caccopulliclostridium</taxon>
    </lineage>
</organism>
<dbReference type="SUPFAM" id="SSF52540">
    <property type="entry name" value="P-loop containing nucleoside triphosphate hydrolases"/>
    <property type="match status" value="1"/>
</dbReference>
<dbReference type="GO" id="GO:0030261">
    <property type="term" value="P:chromosome condensation"/>
    <property type="evidence" value="ECO:0007669"/>
    <property type="project" value="InterPro"/>
</dbReference>
<feature type="coiled-coil region" evidence="7">
    <location>
        <begin position="692"/>
        <end position="927"/>
    </location>
</feature>
<dbReference type="AlphaFoldDB" id="A0A9D1NEY6"/>
<dbReference type="InterPro" id="IPR003395">
    <property type="entry name" value="RecF/RecN/SMC_N"/>
</dbReference>
<protein>
    <recommendedName>
        <fullName evidence="7">Chromosome partition protein Smc</fullName>
    </recommendedName>
</protein>
<dbReference type="GO" id="GO:0005694">
    <property type="term" value="C:chromosome"/>
    <property type="evidence" value="ECO:0007669"/>
    <property type="project" value="InterPro"/>
</dbReference>